<feature type="transmembrane region" description="Helical" evidence="8">
    <location>
        <begin position="245"/>
        <end position="263"/>
    </location>
</feature>
<feature type="transmembrane region" description="Helical" evidence="8">
    <location>
        <begin position="143"/>
        <end position="160"/>
    </location>
</feature>
<organism evidence="10 11">
    <name type="scientific">Chitinivorax tropicus</name>
    <dbReference type="NCBI Taxonomy" id="714531"/>
    <lineage>
        <taxon>Bacteria</taxon>
        <taxon>Pseudomonadati</taxon>
        <taxon>Pseudomonadota</taxon>
        <taxon>Betaproteobacteria</taxon>
        <taxon>Chitinivorax</taxon>
    </lineage>
</organism>
<reference evidence="10 11" key="1">
    <citation type="submission" date="2020-08" db="EMBL/GenBank/DDBJ databases">
        <title>Genomic Encyclopedia of Type Strains, Phase IV (KMG-IV): sequencing the most valuable type-strain genomes for metagenomic binning, comparative biology and taxonomic classification.</title>
        <authorList>
            <person name="Goeker M."/>
        </authorList>
    </citation>
    <scope>NUCLEOTIDE SEQUENCE [LARGE SCALE GENOMIC DNA]</scope>
    <source>
        <strain evidence="10 11">DSM 27165</strain>
    </source>
</reference>
<dbReference type="RefSeq" id="WP_246490944.1">
    <property type="nucleotide sequence ID" value="NZ_JACHHY010000011.1"/>
</dbReference>
<evidence type="ECO:0000313" key="11">
    <source>
        <dbReference type="Proteomes" id="UP000575898"/>
    </source>
</evidence>
<feature type="transmembrane region" description="Helical" evidence="8">
    <location>
        <begin position="338"/>
        <end position="358"/>
    </location>
</feature>
<dbReference type="InterPro" id="IPR036259">
    <property type="entry name" value="MFS_trans_sf"/>
</dbReference>
<feature type="transmembrane region" description="Helical" evidence="8">
    <location>
        <begin position="308"/>
        <end position="326"/>
    </location>
</feature>
<keyword evidence="4" id="KW-0997">Cell inner membrane</keyword>
<evidence type="ECO:0000256" key="4">
    <source>
        <dbReference type="ARBA" id="ARBA00022519"/>
    </source>
</evidence>
<evidence type="ECO:0000256" key="6">
    <source>
        <dbReference type="ARBA" id="ARBA00022989"/>
    </source>
</evidence>
<feature type="transmembrane region" description="Helical" evidence="8">
    <location>
        <begin position="21"/>
        <end position="39"/>
    </location>
</feature>
<dbReference type="GO" id="GO:0030395">
    <property type="term" value="F:lactose binding"/>
    <property type="evidence" value="ECO:0007669"/>
    <property type="project" value="TreeGrafter"/>
</dbReference>
<evidence type="ECO:0000256" key="5">
    <source>
        <dbReference type="ARBA" id="ARBA00022692"/>
    </source>
</evidence>
<evidence type="ECO:0000256" key="7">
    <source>
        <dbReference type="ARBA" id="ARBA00023136"/>
    </source>
</evidence>
<keyword evidence="11" id="KW-1185">Reference proteome</keyword>
<evidence type="ECO:0000313" key="10">
    <source>
        <dbReference type="EMBL" id="MBB5018809.1"/>
    </source>
</evidence>
<sequence>MSAALVASGITPAMWYRLSGFYFAYFAFNGVISVYWGLYLQALAFSAWQIAVLMSLQQAVRIVGPTFWGWVSDRTGRRATIVRGVSLAALASFGLLLLDQHFWTLFAALAALFFFWCASLPLVEATTLSMLGKDSHRYSAIRLWGSIGFILSTVGIGHLIDGVGVAVVPWVVLGCIGVIALYAWLIPEVGQAHGQAESAVLSEIVRQPVVLAFFAANFLMALAHGPYYTFFSIYLETAGYAKSHIGYLWALGVVVEVLAFLCIPRILNVLGLRQLFLLGLALAAVRFVVIGWCVGSLGMIVLAQLLHAATFGTNHAASIALVHRFFQGRNQARGQALYISVSFGLGGTLGGLGGGLIWEDGGASLTFSLCGLAAALGWCVAYRWLRLSD</sequence>
<feature type="transmembrane region" description="Helical" evidence="8">
    <location>
        <begin position="208"/>
        <end position="225"/>
    </location>
</feature>
<feature type="transmembrane region" description="Helical" evidence="8">
    <location>
        <begin position="80"/>
        <end position="98"/>
    </location>
</feature>
<dbReference type="InterPro" id="IPR024989">
    <property type="entry name" value="MFS_assoc_dom"/>
</dbReference>
<feature type="domain" description="Major facilitator superfamily (MFS) profile" evidence="9">
    <location>
        <begin position="209"/>
        <end position="389"/>
    </location>
</feature>
<dbReference type="PIRSF" id="PIRSF004925">
    <property type="entry name" value="HcaT"/>
    <property type="match status" value="1"/>
</dbReference>
<name>A0A840MNZ6_9PROT</name>
<dbReference type="PROSITE" id="PS50850">
    <property type="entry name" value="MFS"/>
    <property type="match status" value="1"/>
</dbReference>
<dbReference type="GO" id="GO:0005886">
    <property type="term" value="C:plasma membrane"/>
    <property type="evidence" value="ECO:0007669"/>
    <property type="project" value="UniProtKB-SubCell"/>
</dbReference>
<feature type="transmembrane region" description="Helical" evidence="8">
    <location>
        <begin position="364"/>
        <end position="385"/>
    </location>
</feature>
<gene>
    <name evidence="10" type="ORF">HNQ59_002102</name>
</gene>
<keyword evidence="5 8" id="KW-0812">Transmembrane</keyword>
<dbReference type="GO" id="GO:0015528">
    <property type="term" value="F:lactose:proton symporter activity"/>
    <property type="evidence" value="ECO:0007669"/>
    <property type="project" value="TreeGrafter"/>
</dbReference>
<evidence type="ECO:0000256" key="1">
    <source>
        <dbReference type="ARBA" id="ARBA00004429"/>
    </source>
</evidence>
<protein>
    <submittedName>
        <fullName evidence="10">PPP family 3-phenylpropionic acid transporter</fullName>
    </submittedName>
</protein>
<accession>A0A840MNZ6</accession>
<comment type="caution">
    <text evidence="10">The sequence shown here is derived from an EMBL/GenBank/DDBJ whole genome shotgun (WGS) entry which is preliminary data.</text>
</comment>
<dbReference type="PANTHER" id="PTHR23522:SF10">
    <property type="entry name" value="3-PHENYLPROPIONIC ACID TRANSPORTER-RELATED"/>
    <property type="match status" value="1"/>
</dbReference>
<dbReference type="EMBL" id="JACHHY010000011">
    <property type="protein sequence ID" value="MBB5018809.1"/>
    <property type="molecule type" value="Genomic_DNA"/>
</dbReference>
<dbReference type="NCBIfam" id="NF037955">
    <property type="entry name" value="mfs"/>
    <property type="match status" value="1"/>
</dbReference>
<dbReference type="InterPro" id="IPR026032">
    <property type="entry name" value="HcaT-like"/>
</dbReference>
<evidence type="ECO:0000256" key="3">
    <source>
        <dbReference type="ARBA" id="ARBA00022475"/>
    </source>
</evidence>
<evidence type="ECO:0000256" key="2">
    <source>
        <dbReference type="ARBA" id="ARBA00022448"/>
    </source>
</evidence>
<keyword evidence="7 8" id="KW-0472">Membrane</keyword>
<evidence type="ECO:0000256" key="8">
    <source>
        <dbReference type="SAM" id="Phobius"/>
    </source>
</evidence>
<dbReference type="InterPro" id="IPR020846">
    <property type="entry name" value="MFS_dom"/>
</dbReference>
<proteinExistence type="predicted"/>
<dbReference type="Gene3D" id="1.20.1250.20">
    <property type="entry name" value="MFS general substrate transporter like domains"/>
    <property type="match status" value="2"/>
</dbReference>
<evidence type="ECO:0000259" key="9">
    <source>
        <dbReference type="PROSITE" id="PS50850"/>
    </source>
</evidence>
<keyword evidence="6 8" id="KW-1133">Transmembrane helix</keyword>
<feature type="transmembrane region" description="Helical" evidence="8">
    <location>
        <begin position="275"/>
        <end position="302"/>
    </location>
</feature>
<keyword evidence="2" id="KW-0813">Transport</keyword>
<dbReference type="Pfam" id="PF12832">
    <property type="entry name" value="MFS_1_like"/>
    <property type="match status" value="1"/>
</dbReference>
<dbReference type="Proteomes" id="UP000575898">
    <property type="component" value="Unassembled WGS sequence"/>
</dbReference>
<keyword evidence="3" id="KW-1003">Cell membrane</keyword>
<feature type="transmembrane region" description="Helical" evidence="8">
    <location>
        <begin position="104"/>
        <end position="123"/>
    </location>
</feature>
<comment type="subcellular location">
    <subcellularLocation>
        <location evidence="1">Cell inner membrane</location>
        <topology evidence="1">Multi-pass membrane protein</topology>
    </subcellularLocation>
</comment>
<feature type="transmembrane region" description="Helical" evidence="8">
    <location>
        <begin position="166"/>
        <end position="187"/>
    </location>
</feature>
<dbReference type="PANTHER" id="PTHR23522">
    <property type="entry name" value="BLL5896 PROTEIN"/>
    <property type="match status" value="1"/>
</dbReference>
<feature type="transmembrane region" description="Helical" evidence="8">
    <location>
        <begin position="45"/>
        <end position="68"/>
    </location>
</feature>
<dbReference type="SUPFAM" id="SSF103473">
    <property type="entry name" value="MFS general substrate transporter"/>
    <property type="match status" value="1"/>
</dbReference>
<dbReference type="AlphaFoldDB" id="A0A840MNZ6"/>